<dbReference type="Proteomes" id="UP001165122">
    <property type="component" value="Unassembled WGS sequence"/>
</dbReference>
<evidence type="ECO:0000313" key="4">
    <source>
        <dbReference type="Proteomes" id="UP001165122"/>
    </source>
</evidence>
<sequence>MPNATNTDDPNTKSSSSPNFLFSIFATLLVVFIMKLYYDKIFVPRIQARKAAKEMEMRELQKENDNEDESHSLIPADP</sequence>
<keyword evidence="2" id="KW-0812">Transmembrane</keyword>
<organism evidence="3 4">
    <name type="scientific">Triparma laevis f. longispina</name>
    <dbReference type="NCBI Taxonomy" id="1714387"/>
    <lineage>
        <taxon>Eukaryota</taxon>
        <taxon>Sar</taxon>
        <taxon>Stramenopiles</taxon>
        <taxon>Ochrophyta</taxon>
        <taxon>Bolidophyceae</taxon>
        <taxon>Parmales</taxon>
        <taxon>Triparmaceae</taxon>
        <taxon>Triparma</taxon>
    </lineage>
</organism>
<accession>A0A9W7E295</accession>
<keyword evidence="2" id="KW-1133">Transmembrane helix</keyword>
<protein>
    <submittedName>
        <fullName evidence="3">Uncharacterized protein</fullName>
    </submittedName>
</protein>
<comment type="caution">
    <text evidence="3">The sequence shown here is derived from an EMBL/GenBank/DDBJ whole genome shotgun (WGS) entry which is preliminary data.</text>
</comment>
<feature type="region of interest" description="Disordered" evidence="1">
    <location>
        <begin position="53"/>
        <end position="78"/>
    </location>
</feature>
<keyword evidence="4" id="KW-1185">Reference proteome</keyword>
<name>A0A9W7E295_9STRA</name>
<feature type="compositionally biased region" description="Basic and acidic residues" evidence="1">
    <location>
        <begin position="53"/>
        <end position="64"/>
    </location>
</feature>
<gene>
    <name evidence="3" type="ORF">TrLO_g6375</name>
</gene>
<dbReference type="AlphaFoldDB" id="A0A9W7E295"/>
<evidence type="ECO:0000256" key="1">
    <source>
        <dbReference type="SAM" id="MobiDB-lite"/>
    </source>
</evidence>
<reference evidence="4" key="1">
    <citation type="journal article" date="2023" name="Commun. Biol.">
        <title>Genome analysis of Parmales, the sister group of diatoms, reveals the evolutionary specialization of diatoms from phago-mixotrophs to photoautotrophs.</title>
        <authorList>
            <person name="Ban H."/>
            <person name="Sato S."/>
            <person name="Yoshikawa S."/>
            <person name="Yamada K."/>
            <person name="Nakamura Y."/>
            <person name="Ichinomiya M."/>
            <person name="Sato N."/>
            <person name="Blanc-Mathieu R."/>
            <person name="Endo H."/>
            <person name="Kuwata A."/>
            <person name="Ogata H."/>
        </authorList>
    </citation>
    <scope>NUCLEOTIDE SEQUENCE [LARGE SCALE GENOMIC DNA]</scope>
    <source>
        <strain evidence="4">NIES 3700</strain>
    </source>
</reference>
<proteinExistence type="predicted"/>
<keyword evidence="2" id="KW-0472">Membrane</keyword>
<dbReference type="EMBL" id="BRXW01000520">
    <property type="protein sequence ID" value="GMH62645.1"/>
    <property type="molecule type" value="Genomic_DNA"/>
</dbReference>
<feature type="transmembrane region" description="Helical" evidence="2">
    <location>
        <begin position="20"/>
        <end position="38"/>
    </location>
</feature>
<evidence type="ECO:0000313" key="3">
    <source>
        <dbReference type="EMBL" id="GMH62645.1"/>
    </source>
</evidence>
<evidence type="ECO:0000256" key="2">
    <source>
        <dbReference type="SAM" id="Phobius"/>
    </source>
</evidence>